<evidence type="ECO:0000313" key="4">
    <source>
        <dbReference type="Proteomes" id="UP000092444"/>
    </source>
</evidence>
<keyword evidence="2" id="KW-0732">Signal</keyword>
<dbReference type="VEuPathDB" id="VectorBase:GMOY001700"/>
<feature type="compositionally biased region" description="Polar residues" evidence="1">
    <location>
        <begin position="110"/>
        <end position="120"/>
    </location>
</feature>
<evidence type="ECO:0000313" key="3">
    <source>
        <dbReference type="EnsemblMetazoa" id="GMOY001700-PA"/>
    </source>
</evidence>
<proteinExistence type="predicted"/>
<organism evidence="3 4">
    <name type="scientific">Glossina morsitans morsitans</name>
    <name type="common">Savannah tsetse fly</name>
    <dbReference type="NCBI Taxonomy" id="37546"/>
    <lineage>
        <taxon>Eukaryota</taxon>
        <taxon>Metazoa</taxon>
        <taxon>Ecdysozoa</taxon>
        <taxon>Arthropoda</taxon>
        <taxon>Hexapoda</taxon>
        <taxon>Insecta</taxon>
        <taxon>Pterygota</taxon>
        <taxon>Neoptera</taxon>
        <taxon>Endopterygota</taxon>
        <taxon>Diptera</taxon>
        <taxon>Brachycera</taxon>
        <taxon>Muscomorpha</taxon>
        <taxon>Hippoboscoidea</taxon>
        <taxon>Glossinidae</taxon>
        <taxon>Glossina</taxon>
    </lineage>
</organism>
<keyword evidence="4" id="KW-1185">Reference proteome</keyword>
<dbReference type="AlphaFoldDB" id="A0A1B0FDN4"/>
<accession>A0A1B0FDN4</accession>
<feature type="chain" id="PRO_5008407442" evidence="2">
    <location>
        <begin position="21"/>
        <end position="136"/>
    </location>
</feature>
<name>A0A1B0FDN4_GLOMM</name>
<dbReference type="EnsemblMetazoa" id="GMOY001700-RA">
    <property type="protein sequence ID" value="GMOY001700-PA"/>
    <property type="gene ID" value="GMOY001700"/>
</dbReference>
<evidence type="ECO:0000256" key="1">
    <source>
        <dbReference type="SAM" id="MobiDB-lite"/>
    </source>
</evidence>
<feature type="region of interest" description="Disordered" evidence="1">
    <location>
        <begin position="110"/>
        <end position="136"/>
    </location>
</feature>
<feature type="signal peptide" evidence="2">
    <location>
        <begin position="1"/>
        <end position="20"/>
    </location>
</feature>
<reference evidence="3" key="1">
    <citation type="submission" date="2020-05" db="UniProtKB">
        <authorList>
            <consortium name="EnsemblMetazoa"/>
        </authorList>
    </citation>
    <scope>IDENTIFICATION</scope>
    <source>
        <strain evidence="3">Yale</strain>
    </source>
</reference>
<dbReference type="EMBL" id="CCAG010009914">
    <property type="status" value="NOT_ANNOTATED_CDS"/>
    <property type="molecule type" value="Genomic_DNA"/>
</dbReference>
<evidence type="ECO:0000256" key="2">
    <source>
        <dbReference type="SAM" id="SignalP"/>
    </source>
</evidence>
<dbReference type="Proteomes" id="UP000092444">
    <property type="component" value="Unassembled WGS sequence"/>
</dbReference>
<protein>
    <submittedName>
        <fullName evidence="3">Uncharacterized protein</fullName>
    </submittedName>
</protein>
<sequence length="136" mass="15772">MIIKIVQVVLVVAMCRLIHAYYDQYDALAYDGPIDWLPAFTTRKFSDCTYVPIYDANILPYCPDLRCRQVFITETMTTAIRPTTHRTFDTRATNLHNMDGMIERTMTVNDQNNNESYNGNDEQENHGEDSEEYTSV</sequence>